<evidence type="ECO:0000256" key="1">
    <source>
        <dbReference type="SAM" id="SignalP"/>
    </source>
</evidence>
<keyword evidence="3" id="KW-1185">Reference proteome</keyword>
<dbReference type="RefSeq" id="WP_080887375.1">
    <property type="nucleotide sequence ID" value="NZ_LT828648.1"/>
</dbReference>
<dbReference type="Proteomes" id="UP000192042">
    <property type="component" value="Chromosome I"/>
</dbReference>
<evidence type="ECO:0000313" key="3">
    <source>
        <dbReference type="Proteomes" id="UP000192042"/>
    </source>
</evidence>
<dbReference type="EMBL" id="LT828648">
    <property type="protein sequence ID" value="SLM49081.1"/>
    <property type="molecule type" value="Genomic_DNA"/>
</dbReference>
<feature type="signal peptide" evidence="1">
    <location>
        <begin position="1"/>
        <end position="30"/>
    </location>
</feature>
<proteinExistence type="predicted"/>
<reference evidence="2 3" key="1">
    <citation type="submission" date="2017-03" db="EMBL/GenBank/DDBJ databases">
        <authorList>
            <person name="Afonso C.L."/>
            <person name="Miller P.J."/>
            <person name="Scott M.A."/>
            <person name="Spackman E."/>
            <person name="Goraichik I."/>
            <person name="Dimitrov K.M."/>
            <person name="Suarez D.L."/>
            <person name="Swayne D.E."/>
        </authorList>
    </citation>
    <scope>NUCLEOTIDE SEQUENCE [LARGE SCALE GENOMIC DNA]</scope>
    <source>
        <strain evidence="2">Genome sequencing of Nitrospira japonica strain NJ11</strain>
    </source>
</reference>
<evidence type="ECO:0000313" key="2">
    <source>
        <dbReference type="EMBL" id="SLM49081.1"/>
    </source>
</evidence>
<keyword evidence="1" id="KW-0732">Signal</keyword>
<gene>
    <name evidence="2" type="ORF">NSJP_2914</name>
</gene>
<dbReference type="PROSITE" id="PS51257">
    <property type="entry name" value="PROKAR_LIPOPROTEIN"/>
    <property type="match status" value="1"/>
</dbReference>
<feature type="chain" id="PRO_5013297644" description="Periplasmic heavy metal sensor" evidence="1">
    <location>
        <begin position="31"/>
        <end position="167"/>
    </location>
</feature>
<dbReference type="KEGG" id="nja:NSJP_2914"/>
<sequence length="167" mass="18817">MTGVSRAAAITLAVVTAAACYLAVPANGWAEDQEMSPSDYELLRSDIRTKKATLIAQQMKFSDQEAAVFWPVYRQYEVELAGILDKKIALLKDYLSHHETMTDAQAKQLAESVFQVDQQTLDLRVKCFGTLQKSLPAKTVVRWLQIERRLQLYVDAQLAKELPAIKE</sequence>
<accession>A0A1W1I833</accession>
<protein>
    <recommendedName>
        <fullName evidence="4">Periplasmic heavy metal sensor</fullName>
    </recommendedName>
</protein>
<dbReference type="AlphaFoldDB" id="A0A1W1I833"/>
<organism evidence="2 3">
    <name type="scientific">Nitrospira japonica</name>
    <dbReference type="NCBI Taxonomy" id="1325564"/>
    <lineage>
        <taxon>Bacteria</taxon>
        <taxon>Pseudomonadati</taxon>
        <taxon>Nitrospirota</taxon>
        <taxon>Nitrospiria</taxon>
        <taxon>Nitrospirales</taxon>
        <taxon>Nitrospiraceae</taxon>
        <taxon>Nitrospira</taxon>
    </lineage>
</organism>
<evidence type="ECO:0008006" key="4">
    <source>
        <dbReference type="Google" id="ProtNLM"/>
    </source>
</evidence>
<name>A0A1W1I833_9BACT</name>
<dbReference type="OrthoDB" id="9153342at2"/>
<dbReference type="STRING" id="1325564.NSJP_2914"/>